<sequence>MTDRGIRLVRVTFSNGEITSRPVTATVMRSKHGGKFRTTMKSTSVYCDIQFSTKQEIQNHSEETNDPNVQIAIKRFRLQFQGGIHKCEAALHNTIDVKSKPIVKSALTEI</sequence>
<dbReference type="EMBL" id="CM026423">
    <property type="protein sequence ID" value="KAG0583106.1"/>
    <property type="molecule type" value="Genomic_DNA"/>
</dbReference>
<evidence type="ECO:0000313" key="1">
    <source>
        <dbReference type="EMBL" id="KAG0583106.1"/>
    </source>
</evidence>
<organism evidence="1 2">
    <name type="scientific">Ceratodon purpureus</name>
    <name type="common">Fire moss</name>
    <name type="synonym">Dicranum purpureum</name>
    <dbReference type="NCBI Taxonomy" id="3225"/>
    <lineage>
        <taxon>Eukaryota</taxon>
        <taxon>Viridiplantae</taxon>
        <taxon>Streptophyta</taxon>
        <taxon>Embryophyta</taxon>
        <taxon>Bryophyta</taxon>
        <taxon>Bryophytina</taxon>
        <taxon>Bryopsida</taxon>
        <taxon>Dicranidae</taxon>
        <taxon>Pseudoditrichales</taxon>
        <taxon>Ditrichaceae</taxon>
        <taxon>Ceratodon</taxon>
    </lineage>
</organism>
<reference evidence="1" key="1">
    <citation type="submission" date="2020-06" db="EMBL/GenBank/DDBJ databases">
        <title>WGS assembly of Ceratodon purpureus strain R40.</title>
        <authorList>
            <person name="Carey S.B."/>
            <person name="Jenkins J."/>
            <person name="Shu S."/>
            <person name="Lovell J.T."/>
            <person name="Sreedasyam A."/>
            <person name="Maumus F."/>
            <person name="Tiley G.P."/>
            <person name="Fernandez-Pozo N."/>
            <person name="Barry K."/>
            <person name="Chen C."/>
            <person name="Wang M."/>
            <person name="Lipzen A."/>
            <person name="Daum C."/>
            <person name="Saski C.A."/>
            <person name="Payton A.C."/>
            <person name="Mcbreen J.C."/>
            <person name="Conrad R.E."/>
            <person name="Kollar L.M."/>
            <person name="Olsson S."/>
            <person name="Huttunen S."/>
            <person name="Landis J.B."/>
            <person name="Wickett N.J."/>
            <person name="Johnson M.G."/>
            <person name="Rensing S.A."/>
            <person name="Grimwood J."/>
            <person name="Schmutz J."/>
            <person name="Mcdaniel S.F."/>
        </authorList>
    </citation>
    <scope>NUCLEOTIDE SEQUENCE</scope>
    <source>
        <strain evidence="1">R40</strain>
    </source>
</reference>
<protein>
    <submittedName>
        <fullName evidence="1">Uncharacterized protein</fullName>
    </submittedName>
</protein>
<proteinExistence type="predicted"/>
<comment type="caution">
    <text evidence="1">The sequence shown here is derived from an EMBL/GenBank/DDBJ whole genome shotgun (WGS) entry which is preliminary data.</text>
</comment>
<evidence type="ECO:0000313" key="2">
    <source>
        <dbReference type="Proteomes" id="UP000822688"/>
    </source>
</evidence>
<gene>
    <name evidence="1" type="ORF">KC19_3G109800</name>
</gene>
<name>A0A8T0IJQ8_CERPU</name>
<dbReference type="Proteomes" id="UP000822688">
    <property type="component" value="Chromosome 3"/>
</dbReference>
<accession>A0A8T0IJQ8</accession>
<keyword evidence="2" id="KW-1185">Reference proteome</keyword>
<dbReference type="AlphaFoldDB" id="A0A8T0IJQ8"/>